<evidence type="ECO:0008006" key="3">
    <source>
        <dbReference type="Google" id="ProtNLM"/>
    </source>
</evidence>
<sequence>MAGLSLSLLLVVLGLVVWRALDDPYVATPGAEPGAAPTARPGQAAAALADLEAAISSGDAEAAAALAPDDDPAAGRRLRDVVENAADLGLEGVTLRYVDQEGGTDPQGAWRAVVDVTWQVAGFDPAPARSEVVFALRNVTGGSDGTNGTEGSSERVAVTAAGVAGGRAPLWLTDDLRVRRTDSRVVAVAGSARDLARYDRLAKRAVPVVRRVLPGIGRGLVVEVPRTAAGLDAALGVDEGTYAEVAAVTTSPDGEVVDGGPLHVLVNPAEMDRLEPVGAQVVMSHEAVHALTEAPTSRAPLWLVEGFADYVALRDVDLPDTTLAAQVVDQVRESGVPEALPGPTDLGVGAPYLGAAYEAAWLATRELARAGGQDVLVELYRSAGAGEDFAAALREVAGISQAELTRRWRDELRSLADEAGAA</sequence>
<evidence type="ECO:0000313" key="1">
    <source>
        <dbReference type="EMBL" id="MBM7506782.1"/>
    </source>
</evidence>
<dbReference type="RefSeq" id="WP_193670428.1">
    <property type="nucleotide sequence ID" value="NZ_JACDTV010000014.1"/>
</dbReference>
<proteinExistence type="predicted"/>
<evidence type="ECO:0000313" key="2">
    <source>
        <dbReference type="Proteomes" id="UP000732378"/>
    </source>
</evidence>
<comment type="caution">
    <text evidence="1">The sequence shown here is derived from an EMBL/GenBank/DDBJ whole genome shotgun (WGS) entry which is preliminary data.</text>
</comment>
<gene>
    <name evidence="1" type="ORF">JOE61_000596</name>
</gene>
<reference evidence="1 2" key="1">
    <citation type="submission" date="2021-01" db="EMBL/GenBank/DDBJ databases">
        <title>Sequencing the genomes of 1000 actinobacteria strains.</title>
        <authorList>
            <person name="Klenk H.-P."/>
        </authorList>
    </citation>
    <scope>NUCLEOTIDE SEQUENCE [LARGE SCALE GENOMIC DNA]</scope>
    <source>
        <strain evidence="1 2">DSM 18239</strain>
    </source>
</reference>
<keyword evidence="2" id="KW-1185">Reference proteome</keyword>
<dbReference type="Proteomes" id="UP000732378">
    <property type="component" value="Unassembled WGS sequence"/>
</dbReference>
<name>A0ABS2M6H1_9ACTN</name>
<organism evidence="1 2">
    <name type="scientific">Nocardioides salarius</name>
    <dbReference type="NCBI Taxonomy" id="374513"/>
    <lineage>
        <taxon>Bacteria</taxon>
        <taxon>Bacillati</taxon>
        <taxon>Actinomycetota</taxon>
        <taxon>Actinomycetes</taxon>
        <taxon>Propionibacteriales</taxon>
        <taxon>Nocardioidaceae</taxon>
        <taxon>Nocardioides</taxon>
    </lineage>
</organism>
<protein>
    <recommendedName>
        <fullName evidence="3">Peptidase MA-like domain-containing protein</fullName>
    </recommendedName>
</protein>
<dbReference type="EMBL" id="JAFBBZ010000001">
    <property type="protein sequence ID" value="MBM7506782.1"/>
    <property type="molecule type" value="Genomic_DNA"/>
</dbReference>
<accession>A0ABS2M6H1</accession>